<dbReference type="Proteomes" id="UP000326759">
    <property type="component" value="Unassembled WGS sequence"/>
</dbReference>
<evidence type="ECO:0000313" key="2">
    <source>
        <dbReference type="Proteomes" id="UP000326759"/>
    </source>
</evidence>
<accession>A0A5N5SYU4</accession>
<name>A0A5N5SYU4_9CRUS</name>
<sequence>MKCFRPPFKREQIVEIKDLTAFFWKKKFIFSSERYHHVCVKLSHENVSKFAKYQFNLCPNESGSKGYTFIMFEKFV</sequence>
<organism evidence="1 2">
    <name type="scientific">Armadillidium nasatum</name>
    <dbReference type="NCBI Taxonomy" id="96803"/>
    <lineage>
        <taxon>Eukaryota</taxon>
        <taxon>Metazoa</taxon>
        <taxon>Ecdysozoa</taxon>
        <taxon>Arthropoda</taxon>
        <taxon>Crustacea</taxon>
        <taxon>Multicrustacea</taxon>
        <taxon>Malacostraca</taxon>
        <taxon>Eumalacostraca</taxon>
        <taxon>Peracarida</taxon>
        <taxon>Isopoda</taxon>
        <taxon>Oniscidea</taxon>
        <taxon>Crinocheta</taxon>
        <taxon>Armadillidiidae</taxon>
        <taxon>Armadillidium</taxon>
    </lineage>
</organism>
<comment type="caution">
    <text evidence="1">The sequence shown here is derived from an EMBL/GenBank/DDBJ whole genome shotgun (WGS) entry which is preliminary data.</text>
</comment>
<dbReference type="EMBL" id="SEYY01018660">
    <property type="protein sequence ID" value="KAB7499127.1"/>
    <property type="molecule type" value="Genomic_DNA"/>
</dbReference>
<reference evidence="1 2" key="1">
    <citation type="journal article" date="2019" name="PLoS Biol.">
        <title>Sex chromosomes control vertical transmission of feminizing Wolbachia symbionts in an isopod.</title>
        <authorList>
            <person name="Becking T."/>
            <person name="Chebbi M.A."/>
            <person name="Giraud I."/>
            <person name="Moumen B."/>
            <person name="Laverre T."/>
            <person name="Caubet Y."/>
            <person name="Peccoud J."/>
            <person name="Gilbert C."/>
            <person name="Cordaux R."/>
        </authorList>
    </citation>
    <scope>NUCLEOTIDE SEQUENCE [LARGE SCALE GENOMIC DNA]</scope>
    <source>
        <strain evidence="1">ANa2</strain>
        <tissue evidence="1">Whole body excluding digestive tract and cuticle</tissue>
    </source>
</reference>
<protein>
    <submittedName>
        <fullName evidence="1">Uncharacterized protein</fullName>
    </submittedName>
</protein>
<dbReference type="AlphaFoldDB" id="A0A5N5SYU4"/>
<proteinExistence type="predicted"/>
<keyword evidence="2" id="KW-1185">Reference proteome</keyword>
<evidence type="ECO:0000313" key="1">
    <source>
        <dbReference type="EMBL" id="KAB7499127.1"/>
    </source>
</evidence>
<dbReference type="OrthoDB" id="10488158at2759"/>
<gene>
    <name evidence="1" type="ORF">Anas_06549</name>
</gene>